<comment type="caution">
    <text evidence="1">The sequence shown here is derived from an EMBL/GenBank/DDBJ whole genome shotgun (WGS) entry which is preliminary data.</text>
</comment>
<evidence type="ECO:0000313" key="2">
    <source>
        <dbReference type="Proteomes" id="UP000029665"/>
    </source>
</evidence>
<protein>
    <recommendedName>
        <fullName evidence="3">F-box domain-containing protein</fullName>
    </recommendedName>
</protein>
<dbReference type="EMBL" id="CCBP010000052">
    <property type="protein sequence ID" value="CDO69706.1"/>
    <property type="molecule type" value="Genomic_DNA"/>
</dbReference>
<dbReference type="Proteomes" id="UP000029665">
    <property type="component" value="Unassembled WGS sequence"/>
</dbReference>
<dbReference type="Gene3D" id="3.80.10.10">
    <property type="entry name" value="Ribonuclease Inhibitor"/>
    <property type="match status" value="1"/>
</dbReference>
<organism evidence="1 2">
    <name type="scientific">Pycnoporus cinnabarinus</name>
    <name type="common">Cinnabar-red polypore</name>
    <name type="synonym">Trametes cinnabarina</name>
    <dbReference type="NCBI Taxonomy" id="5643"/>
    <lineage>
        <taxon>Eukaryota</taxon>
        <taxon>Fungi</taxon>
        <taxon>Dikarya</taxon>
        <taxon>Basidiomycota</taxon>
        <taxon>Agaricomycotina</taxon>
        <taxon>Agaricomycetes</taxon>
        <taxon>Polyporales</taxon>
        <taxon>Polyporaceae</taxon>
        <taxon>Trametes</taxon>
    </lineage>
</organism>
<reference evidence="1" key="1">
    <citation type="submission" date="2014-01" db="EMBL/GenBank/DDBJ databases">
        <title>The genome of the white-rot fungus Pycnoporus cinnabarinus: a basidiomycete model with a versatile arsenal for lignocellulosic biomass breakdown.</title>
        <authorList>
            <person name="Levasseur A."/>
            <person name="Lomascolo A."/>
            <person name="Ruiz-Duenas F.J."/>
            <person name="Uzan E."/>
            <person name="Piumi F."/>
            <person name="Kues U."/>
            <person name="Ram A.F.J."/>
            <person name="Murat C."/>
            <person name="Haon M."/>
            <person name="Benoit I."/>
            <person name="Arfi Y."/>
            <person name="Chevret D."/>
            <person name="Drula E."/>
            <person name="Kwon M.J."/>
            <person name="Gouret P."/>
            <person name="Lesage-Meessen L."/>
            <person name="Lombard V."/>
            <person name="Mariette J."/>
            <person name="Noirot C."/>
            <person name="Park J."/>
            <person name="Patyshakuliyeva A."/>
            <person name="Wieneger R.A.B."/>
            <person name="Wosten H.A.B."/>
            <person name="Martin F."/>
            <person name="Coutinho P.M."/>
            <person name="de Vries R."/>
            <person name="Martinez A.T."/>
            <person name="Klopp C."/>
            <person name="Pontarotti P."/>
            <person name="Henrissat B."/>
            <person name="Record E."/>
        </authorList>
    </citation>
    <scope>NUCLEOTIDE SEQUENCE [LARGE SCALE GENOMIC DNA]</scope>
    <source>
        <strain evidence="1">BRFM137</strain>
    </source>
</reference>
<gene>
    <name evidence="1" type="ORF">BN946_scf184851.g94</name>
</gene>
<evidence type="ECO:0000313" key="1">
    <source>
        <dbReference type="EMBL" id="CDO69706.1"/>
    </source>
</evidence>
<keyword evidence="2" id="KW-1185">Reference proteome</keyword>
<proteinExistence type="predicted"/>
<sequence>MSELHTLSLTLKNVEAPAGKRCQIRFPQLQELRYYHTSSDPNCPIFDILTSATLRTLRLYDMKYQVADTAAFQKICEACVMAFPSLHTFTCVTEIADAKIPATPPSSTRIAVSHMFAPLLRTTSMRNVTICDQDSIQVTDDDLLAFSRAWPRLRSLNLLWLMYPDPDSRVAIGFPGLLNLATGTPDLFELGVPTVCFRRQDGYALPLESRHYGLRTLATREQSMSTELHAALREWLFPNMAPIDYVDRSDVRQDPVYR</sequence>
<accession>A0A060S664</accession>
<evidence type="ECO:0008006" key="3">
    <source>
        <dbReference type="Google" id="ProtNLM"/>
    </source>
</evidence>
<dbReference type="HOGENOM" id="CLU_1078265_0_0_1"/>
<dbReference type="AlphaFoldDB" id="A0A060S664"/>
<name>A0A060S664_PYCCI</name>
<dbReference type="InterPro" id="IPR032675">
    <property type="entry name" value="LRR_dom_sf"/>
</dbReference>